<dbReference type="InterPro" id="IPR051045">
    <property type="entry name" value="TonB-dependent_transducer"/>
</dbReference>
<dbReference type="EMBL" id="CP007029">
    <property type="protein sequence ID" value="AHE99540.1"/>
    <property type="molecule type" value="Genomic_DNA"/>
</dbReference>
<evidence type="ECO:0000256" key="3">
    <source>
        <dbReference type="ARBA" id="ARBA00022448"/>
    </source>
</evidence>
<organism evidence="13 14">
    <name type="scientific">Thioalkalivibrio paradoxus ARh 1</name>
    <dbReference type="NCBI Taxonomy" id="713585"/>
    <lineage>
        <taxon>Bacteria</taxon>
        <taxon>Pseudomonadati</taxon>
        <taxon>Pseudomonadota</taxon>
        <taxon>Gammaproteobacteria</taxon>
        <taxon>Chromatiales</taxon>
        <taxon>Ectothiorhodospiraceae</taxon>
        <taxon>Thioalkalivibrio</taxon>
    </lineage>
</organism>
<reference evidence="13 14" key="1">
    <citation type="submission" date="2013-12" db="EMBL/GenBank/DDBJ databases">
        <authorList>
            <consortium name="DOE Joint Genome Institute"/>
            <person name="Muyzer G."/>
            <person name="Huntemann M."/>
            <person name="Han J."/>
            <person name="Chen A."/>
            <person name="Kyrpides N."/>
            <person name="Mavromatis K."/>
            <person name="Markowitz V."/>
            <person name="Palaniappan K."/>
            <person name="Ivanova N."/>
            <person name="Schaumberg A."/>
            <person name="Pati A."/>
            <person name="Liolios K."/>
            <person name="Nordberg H.P."/>
            <person name="Cantor M.N."/>
            <person name="Hua S.X."/>
            <person name="Woyke T."/>
        </authorList>
    </citation>
    <scope>NUCLEOTIDE SEQUENCE [LARGE SCALE GENOMIC DNA]</scope>
    <source>
        <strain evidence="13 14">ARh 1</strain>
    </source>
</reference>
<sequence>MSATLPRSAPVESNRLTLPLFLALVLHALVILGVGFEMLPEERPAEITLDVTWVDAPAPEPEHAEHVAPRPQEASGDADQDRMAQTPEPVGERPADPAPAGDAGLIPEPIEMQLEASDPAPERQPDPVVAHADDAPPAPMPEEPSPTDTTQPPEQPSAALLMARGLEAARSMPAETEQTLLSRATRTRYLDTLAARGAPEAAYLEAWIRKVERIGNLNYPDEARRRGLSGTLVLSVRLDADGRVLDIAVAQSSGESILDQAAIRIVELAQPFAPFTESMRESYDQLVITRTWAFRRDRVERVR</sequence>
<dbReference type="STRING" id="713585.THITH_16000"/>
<comment type="similarity">
    <text evidence="2">Belongs to the TonB family.</text>
</comment>
<keyword evidence="6 11" id="KW-0812">Transmembrane</keyword>
<evidence type="ECO:0000256" key="9">
    <source>
        <dbReference type="ARBA" id="ARBA00023136"/>
    </source>
</evidence>
<feature type="region of interest" description="Disordered" evidence="10">
    <location>
        <begin position="60"/>
        <end position="105"/>
    </location>
</feature>
<dbReference type="GO" id="GO:0098797">
    <property type="term" value="C:plasma membrane protein complex"/>
    <property type="evidence" value="ECO:0007669"/>
    <property type="project" value="TreeGrafter"/>
</dbReference>
<evidence type="ECO:0000256" key="2">
    <source>
        <dbReference type="ARBA" id="ARBA00006555"/>
    </source>
</evidence>
<dbReference type="HOGENOM" id="CLU_052089_0_0_6"/>
<keyword evidence="14" id="KW-1185">Reference proteome</keyword>
<proteinExistence type="inferred from homology"/>
<keyword evidence="8 11" id="KW-1133">Transmembrane helix</keyword>
<dbReference type="GO" id="GO:0015031">
    <property type="term" value="P:protein transport"/>
    <property type="evidence" value="ECO:0007669"/>
    <property type="project" value="UniProtKB-KW"/>
</dbReference>
<evidence type="ECO:0000256" key="4">
    <source>
        <dbReference type="ARBA" id="ARBA00022475"/>
    </source>
</evidence>
<dbReference type="SUPFAM" id="SSF74653">
    <property type="entry name" value="TolA/TonB C-terminal domain"/>
    <property type="match status" value="1"/>
</dbReference>
<protein>
    <submittedName>
        <fullName evidence="13">Biopolymer transporter TonB</fullName>
    </submittedName>
</protein>
<name>W0DRQ3_9GAMM</name>
<feature type="region of interest" description="Disordered" evidence="10">
    <location>
        <begin position="117"/>
        <end position="155"/>
    </location>
</feature>
<dbReference type="Proteomes" id="UP000005289">
    <property type="component" value="Chromosome"/>
</dbReference>
<dbReference type="AlphaFoldDB" id="W0DRQ3"/>
<dbReference type="Pfam" id="PF03544">
    <property type="entry name" value="TonB_C"/>
    <property type="match status" value="1"/>
</dbReference>
<dbReference type="KEGG" id="tti:THITH_16000"/>
<keyword evidence="9 11" id="KW-0472">Membrane</keyword>
<evidence type="ECO:0000256" key="5">
    <source>
        <dbReference type="ARBA" id="ARBA00022519"/>
    </source>
</evidence>
<dbReference type="PANTHER" id="PTHR33446">
    <property type="entry name" value="PROTEIN TONB-RELATED"/>
    <property type="match status" value="1"/>
</dbReference>
<dbReference type="PANTHER" id="PTHR33446:SF11">
    <property type="entry name" value="TONB3"/>
    <property type="match status" value="1"/>
</dbReference>
<dbReference type="InterPro" id="IPR006260">
    <property type="entry name" value="TonB/TolA_C"/>
</dbReference>
<gene>
    <name evidence="13" type="ORF">THITH_16000</name>
</gene>
<evidence type="ECO:0000259" key="12">
    <source>
        <dbReference type="PROSITE" id="PS52015"/>
    </source>
</evidence>
<feature type="transmembrane region" description="Helical" evidence="11">
    <location>
        <begin position="20"/>
        <end position="39"/>
    </location>
</feature>
<dbReference type="PROSITE" id="PS52015">
    <property type="entry name" value="TONB_CTD"/>
    <property type="match status" value="1"/>
</dbReference>
<keyword evidence="5" id="KW-0997">Cell inner membrane</keyword>
<dbReference type="GO" id="GO:0055085">
    <property type="term" value="P:transmembrane transport"/>
    <property type="evidence" value="ECO:0007669"/>
    <property type="project" value="InterPro"/>
</dbReference>
<keyword evidence="4" id="KW-1003">Cell membrane</keyword>
<dbReference type="Gene3D" id="3.30.1150.10">
    <property type="match status" value="1"/>
</dbReference>
<dbReference type="OrthoDB" id="9803361at2"/>
<dbReference type="GO" id="GO:0031992">
    <property type="term" value="F:energy transducer activity"/>
    <property type="evidence" value="ECO:0007669"/>
    <property type="project" value="TreeGrafter"/>
</dbReference>
<evidence type="ECO:0000256" key="10">
    <source>
        <dbReference type="SAM" id="MobiDB-lite"/>
    </source>
</evidence>
<evidence type="ECO:0000256" key="7">
    <source>
        <dbReference type="ARBA" id="ARBA00022927"/>
    </source>
</evidence>
<dbReference type="RefSeq" id="WP_006746890.1">
    <property type="nucleotide sequence ID" value="NZ_CP007029.1"/>
</dbReference>
<dbReference type="InterPro" id="IPR037682">
    <property type="entry name" value="TonB_C"/>
</dbReference>
<evidence type="ECO:0000256" key="11">
    <source>
        <dbReference type="SAM" id="Phobius"/>
    </source>
</evidence>
<comment type="subcellular location">
    <subcellularLocation>
        <location evidence="1">Cell inner membrane</location>
        <topology evidence="1">Single-pass membrane protein</topology>
        <orientation evidence="1">Periplasmic side</orientation>
    </subcellularLocation>
</comment>
<keyword evidence="7" id="KW-0653">Protein transport</keyword>
<keyword evidence="3" id="KW-0813">Transport</keyword>
<evidence type="ECO:0000256" key="1">
    <source>
        <dbReference type="ARBA" id="ARBA00004383"/>
    </source>
</evidence>
<evidence type="ECO:0000313" key="14">
    <source>
        <dbReference type="Proteomes" id="UP000005289"/>
    </source>
</evidence>
<feature type="domain" description="TonB C-terminal" evidence="12">
    <location>
        <begin position="204"/>
        <end position="303"/>
    </location>
</feature>
<evidence type="ECO:0000313" key="13">
    <source>
        <dbReference type="EMBL" id="AHE99540.1"/>
    </source>
</evidence>
<evidence type="ECO:0000256" key="6">
    <source>
        <dbReference type="ARBA" id="ARBA00022692"/>
    </source>
</evidence>
<accession>W0DRQ3</accession>
<dbReference type="NCBIfam" id="TIGR01352">
    <property type="entry name" value="tonB_Cterm"/>
    <property type="match status" value="1"/>
</dbReference>
<evidence type="ECO:0000256" key="8">
    <source>
        <dbReference type="ARBA" id="ARBA00022989"/>
    </source>
</evidence>